<dbReference type="GO" id="GO:0005829">
    <property type="term" value="C:cytosol"/>
    <property type="evidence" value="ECO:0007669"/>
    <property type="project" value="TreeGrafter"/>
</dbReference>
<dbReference type="GO" id="GO:0005968">
    <property type="term" value="C:Rab-protein geranylgeranyltransferase complex"/>
    <property type="evidence" value="ECO:0007669"/>
    <property type="project" value="TreeGrafter"/>
</dbReference>
<comment type="similarity">
    <text evidence="1">Belongs to the Rab GDI family.</text>
</comment>
<dbReference type="InterPro" id="IPR018203">
    <property type="entry name" value="GDP_dissociation_inhibitor"/>
</dbReference>
<dbReference type="GO" id="GO:0005092">
    <property type="term" value="F:GDP-dissociation inhibitor activity"/>
    <property type="evidence" value="ECO:0007669"/>
    <property type="project" value="InterPro"/>
</dbReference>
<dbReference type="PANTHER" id="PTHR11787">
    <property type="entry name" value="RAB GDP-DISSOCIATION INHIBITOR"/>
    <property type="match status" value="1"/>
</dbReference>
<feature type="compositionally biased region" description="Acidic residues" evidence="2">
    <location>
        <begin position="559"/>
        <end position="570"/>
    </location>
</feature>
<dbReference type="Gene3D" id="3.50.50.60">
    <property type="entry name" value="FAD/NAD(P)-binding domain"/>
    <property type="match status" value="2"/>
</dbReference>
<dbReference type="GO" id="GO:0005634">
    <property type="term" value="C:nucleus"/>
    <property type="evidence" value="ECO:0007669"/>
    <property type="project" value="TreeGrafter"/>
</dbReference>
<proteinExistence type="inferred from homology"/>
<dbReference type="EMBL" id="GDKF01004966">
    <property type="protein sequence ID" value="JAT73656.1"/>
    <property type="molecule type" value="Transcribed_RNA"/>
</dbReference>
<dbReference type="PRINTS" id="PR00891">
    <property type="entry name" value="RABGDIREP"/>
</dbReference>
<evidence type="ECO:0000256" key="2">
    <source>
        <dbReference type="SAM" id="MobiDB-lite"/>
    </source>
</evidence>
<dbReference type="GO" id="GO:0007264">
    <property type="term" value="P:small GTPase-mediated signal transduction"/>
    <property type="evidence" value="ECO:0007669"/>
    <property type="project" value="InterPro"/>
</dbReference>
<feature type="region of interest" description="Disordered" evidence="2">
    <location>
        <begin position="545"/>
        <end position="604"/>
    </location>
</feature>
<organism evidence="3">
    <name type="scientific">Auxenochlorella protothecoides</name>
    <name type="common">Green microalga</name>
    <name type="synonym">Chlorella protothecoides</name>
    <dbReference type="NCBI Taxonomy" id="3075"/>
    <lineage>
        <taxon>Eukaryota</taxon>
        <taxon>Viridiplantae</taxon>
        <taxon>Chlorophyta</taxon>
        <taxon>core chlorophytes</taxon>
        <taxon>Trebouxiophyceae</taxon>
        <taxon>Chlorellales</taxon>
        <taxon>Chlorellaceae</taxon>
        <taxon>Auxenochlorella</taxon>
    </lineage>
</organism>
<dbReference type="AlphaFoldDB" id="A0A1D2A376"/>
<evidence type="ECO:0000256" key="1">
    <source>
        <dbReference type="ARBA" id="ARBA00005593"/>
    </source>
</evidence>
<dbReference type="Pfam" id="PF00996">
    <property type="entry name" value="GDI"/>
    <property type="match status" value="1"/>
</dbReference>
<evidence type="ECO:0008006" key="4">
    <source>
        <dbReference type="Google" id="ProtNLM"/>
    </source>
</evidence>
<dbReference type="Gene3D" id="1.10.405.10">
    <property type="entry name" value="Guanine Nucleotide Dissociation Inhibitor, domain 1"/>
    <property type="match status" value="1"/>
</dbReference>
<dbReference type="InterPro" id="IPR036188">
    <property type="entry name" value="FAD/NAD-bd_sf"/>
</dbReference>
<evidence type="ECO:0000313" key="3">
    <source>
        <dbReference type="EMBL" id="JAT73656.1"/>
    </source>
</evidence>
<feature type="region of interest" description="Disordered" evidence="2">
    <location>
        <begin position="336"/>
        <end position="383"/>
    </location>
</feature>
<gene>
    <name evidence="3" type="ORF">g.17101</name>
</gene>
<dbReference type="SUPFAM" id="SSF51905">
    <property type="entry name" value="FAD/NAD(P)-binding domain"/>
    <property type="match status" value="1"/>
</dbReference>
<sequence>MHPGSAAATSGKTVLQLDAQDFYGGRWATLSIDDFLAALRPGQAAGATGLEVAGSTDPACIGESHAFLVDLAPRLVYGGGPMVDALLASGAHHYTEFKLLQGSYMLDSGDAQRLTSVPSTRAEVFASRDLSLADKRVLMRFLQRFSGLLPHNEGGEVRDPVPADTHDPVLATPFADFMTNTGLLRADLRATIAHGALLLPDPSLLSTGVVLDRLALLQRSAGRYGAGSGALLCPMHGGGELAQAFCRSAAVGGAVQMLRSPVVALRLESAEGSQIGGGAATVSDSAGPKVGASRPVCTGIYLGTGDDRQEVAAGVVIGGVAEIASALHLGEQMADAAQSHPDGGAGGVVHGAGQPCGEVSDGTAGGAGQPCGDASSCPSSEPERPRAPTLLRCVAVLDAPALLPGQDRVGVCLPRPEGPVVWMLALGHTLCVCPENRTLVYLWTEAAAERGARSVLEPALQAVLRAASGTALFAAQGAAEGGGGGGVSAGPASLLTAVYYTEAPSDLRPDALPSNVTACPDPGSDVAVDSCIASARQLFHRTFGEEGRFPLDPDPPAPDAEDVASDEEALEALRTALRTVDGTEEAAKENPDLGESGWAPPLDT</sequence>
<reference evidence="3" key="1">
    <citation type="submission" date="2015-08" db="EMBL/GenBank/DDBJ databases">
        <authorList>
            <person name="Babu N.S."/>
            <person name="Beckwith C.J."/>
            <person name="Beseler K.G."/>
            <person name="Brison A."/>
            <person name="Carone J.V."/>
            <person name="Caskin T.P."/>
            <person name="Diamond M."/>
            <person name="Durham M.E."/>
            <person name="Foxe J.M."/>
            <person name="Go M."/>
            <person name="Henderson B.A."/>
            <person name="Jones I.B."/>
            <person name="McGettigan J.A."/>
            <person name="Micheletti S.J."/>
            <person name="Nasrallah M.E."/>
            <person name="Ortiz D."/>
            <person name="Piller C.R."/>
            <person name="Privatt S.R."/>
            <person name="Schneider S.L."/>
            <person name="Sharp S."/>
            <person name="Smith T.C."/>
            <person name="Stanton J.D."/>
            <person name="Ullery H.E."/>
            <person name="Wilson R.J."/>
            <person name="Serrano M.G."/>
            <person name="Buck G."/>
            <person name="Lee V."/>
            <person name="Wang Y."/>
            <person name="Carvalho R."/>
            <person name="Voegtly L."/>
            <person name="Shi R."/>
            <person name="Duckworth R."/>
            <person name="Johnson A."/>
            <person name="Loviza R."/>
            <person name="Walstead R."/>
            <person name="Shah Z."/>
            <person name="Kiflezghi M."/>
            <person name="Wade K."/>
            <person name="Ball S.L."/>
            <person name="Bradley K.W."/>
            <person name="Asai D.J."/>
            <person name="Bowman C.A."/>
            <person name="Russell D.A."/>
            <person name="Pope W.H."/>
            <person name="Jacobs-Sera D."/>
            <person name="Hendrix R.W."/>
            <person name="Hatfull G.F."/>
        </authorList>
    </citation>
    <scope>NUCLEOTIDE SEQUENCE</scope>
</reference>
<accession>A0A1D2A376</accession>
<protein>
    <recommendedName>
        <fullName evidence="4">Rab proteins geranylgeranyltransferase component A</fullName>
    </recommendedName>
</protein>
<dbReference type="PANTHER" id="PTHR11787:SF4">
    <property type="entry name" value="CHM, RAB ESCORT PROTEIN 1"/>
    <property type="match status" value="1"/>
</dbReference>
<dbReference type="GO" id="GO:0016192">
    <property type="term" value="P:vesicle-mediated transport"/>
    <property type="evidence" value="ECO:0007669"/>
    <property type="project" value="TreeGrafter"/>
</dbReference>
<dbReference type="Gene3D" id="3.30.519.10">
    <property type="entry name" value="Guanine Nucleotide Dissociation Inhibitor, domain 2"/>
    <property type="match status" value="1"/>
</dbReference>
<name>A0A1D2A376_AUXPR</name>